<dbReference type="HOGENOM" id="CLU_131449_0_0_7"/>
<dbReference type="ESTHER" id="helcm-i0era7">
    <property type="family name" value="AlphaBeta_hydrolase"/>
</dbReference>
<evidence type="ECO:0000313" key="2">
    <source>
        <dbReference type="Proteomes" id="UP000005013"/>
    </source>
</evidence>
<dbReference type="NCBIfam" id="NF033854">
    <property type="entry name" value="esterase_BioV"/>
    <property type="match status" value="1"/>
</dbReference>
<dbReference type="OrthoDB" id="5343449at2"/>
<dbReference type="PATRIC" id="fig|1163745.3.peg.484"/>
<keyword evidence="2" id="KW-1185">Reference proteome</keyword>
<dbReference type="eggNOG" id="COG2267">
    <property type="taxonomic scope" value="Bacteria"/>
</dbReference>
<dbReference type="AlphaFoldDB" id="I0ERA7"/>
<sequence length="181" mass="21380">MRFFSGFGFFCESVLFEEWLLKGAYDVSGFSMGAINAIEYAFNEVLQERRINSLLLFSPCMLSHKQESFKRVQLLAFKKDKLGYMERFYKEAGFCKPLEQVYGNIKRESSLEELDFLLNYKYDSYKIKFLLEKGVKIEVFVGLKDSITDIQALLEFFMPLVKVWQFKECNHLLQKESKGWK</sequence>
<dbReference type="InterPro" id="IPR029058">
    <property type="entry name" value="AB_hydrolase_fold"/>
</dbReference>
<protein>
    <recommendedName>
        <fullName evidence="3">Pimelyl-ACP methyl ester esterase BioV</fullName>
    </recommendedName>
</protein>
<accession>I0ERA7</accession>
<evidence type="ECO:0000313" key="1">
    <source>
        <dbReference type="EMBL" id="AFI05476.1"/>
    </source>
</evidence>
<organism evidence="1 2">
    <name type="scientific">Helicobacter cetorum (strain ATCC BAA-540 / CCUG 52418 / MIT 99-5656)</name>
    <dbReference type="NCBI Taxonomy" id="1163745"/>
    <lineage>
        <taxon>Bacteria</taxon>
        <taxon>Pseudomonadati</taxon>
        <taxon>Campylobacterota</taxon>
        <taxon>Epsilonproteobacteria</taxon>
        <taxon>Campylobacterales</taxon>
        <taxon>Helicobacteraceae</taxon>
        <taxon>Helicobacter</taxon>
    </lineage>
</organism>
<dbReference type="RefSeq" id="WP_014658997.1">
    <property type="nucleotide sequence ID" value="NC_017735.1"/>
</dbReference>
<dbReference type="STRING" id="1163745.HCD_02280"/>
<dbReference type="SUPFAM" id="SSF53474">
    <property type="entry name" value="alpha/beta-Hydrolases"/>
    <property type="match status" value="1"/>
</dbReference>
<proteinExistence type="predicted"/>
<name>I0ERA7_HELCM</name>
<evidence type="ECO:0008006" key="3">
    <source>
        <dbReference type="Google" id="ProtNLM"/>
    </source>
</evidence>
<reference evidence="1 2" key="1">
    <citation type="journal article" date="2013" name="PLoS ONE">
        <title>Sequence Divergence and Conservation in Genomes ofHelicobacter cetorum Strains from a Dolphin and a Whale.</title>
        <authorList>
            <person name="Kersulyte D."/>
            <person name="Rossi M."/>
            <person name="Berg D.E."/>
        </authorList>
    </citation>
    <scope>NUCLEOTIDE SEQUENCE [LARGE SCALE GENOMIC DNA]</scope>
    <source>
        <strain evidence="1 2">MIT 99-5656</strain>
    </source>
</reference>
<gene>
    <name evidence="1" type="ordered locus">HCD_02280</name>
</gene>
<dbReference type="EMBL" id="CP003481">
    <property type="protein sequence ID" value="AFI05476.1"/>
    <property type="molecule type" value="Genomic_DNA"/>
</dbReference>
<dbReference type="KEGG" id="hcm:HCD_02280"/>
<dbReference type="Proteomes" id="UP000005013">
    <property type="component" value="Chromosome"/>
</dbReference>